<feature type="domain" description="Cupin type-2" evidence="1">
    <location>
        <begin position="62"/>
        <end position="118"/>
    </location>
</feature>
<dbReference type="Gene3D" id="1.20.910.10">
    <property type="entry name" value="Heme oxygenase-like"/>
    <property type="match status" value="1"/>
</dbReference>
<dbReference type="RefSeq" id="WP_387341042.1">
    <property type="nucleotide sequence ID" value="NZ_JBIAXI010000004.1"/>
</dbReference>
<organism evidence="2 3">
    <name type="scientific">Microtetraspora fusca</name>
    <dbReference type="NCBI Taxonomy" id="1997"/>
    <lineage>
        <taxon>Bacteria</taxon>
        <taxon>Bacillati</taxon>
        <taxon>Actinomycetota</taxon>
        <taxon>Actinomycetes</taxon>
        <taxon>Streptosporangiales</taxon>
        <taxon>Streptosporangiaceae</taxon>
        <taxon>Microtetraspora</taxon>
    </lineage>
</organism>
<dbReference type="InterPro" id="IPR011051">
    <property type="entry name" value="RmlC_Cupin_sf"/>
</dbReference>
<dbReference type="InterPro" id="IPR013096">
    <property type="entry name" value="Cupin_2"/>
</dbReference>
<comment type="caution">
    <text evidence="2">The sequence shown here is derived from an EMBL/GenBank/DDBJ whole genome shotgun (WGS) entry which is preliminary data.</text>
</comment>
<dbReference type="Pfam" id="PF07883">
    <property type="entry name" value="Cupin_2"/>
    <property type="match status" value="1"/>
</dbReference>
<accession>A0ABW6V1X6</accession>
<evidence type="ECO:0000313" key="3">
    <source>
        <dbReference type="Proteomes" id="UP001602119"/>
    </source>
</evidence>
<dbReference type="InterPro" id="IPR014710">
    <property type="entry name" value="RmlC-like_jellyroll"/>
</dbReference>
<dbReference type="InterPro" id="IPR016084">
    <property type="entry name" value="Haem_Oase-like_multi-hlx"/>
</dbReference>
<reference evidence="2 3" key="1">
    <citation type="submission" date="2024-10" db="EMBL/GenBank/DDBJ databases">
        <title>The Natural Products Discovery Center: Release of the First 8490 Sequenced Strains for Exploring Actinobacteria Biosynthetic Diversity.</title>
        <authorList>
            <person name="Kalkreuter E."/>
            <person name="Kautsar S.A."/>
            <person name="Yang D."/>
            <person name="Bader C.D."/>
            <person name="Teijaro C.N."/>
            <person name="Fluegel L."/>
            <person name="Davis C.M."/>
            <person name="Simpson J.R."/>
            <person name="Lauterbach L."/>
            <person name="Steele A.D."/>
            <person name="Gui C."/>
            <person name="Meng S."/>
            <person name="Li G."/>
            <person name="Viehrig K."/>
            <person name="Ye F."/>
            <person name="Su P."/>
            <person name="Kiefer A.F."/>
            <person name="Nichols A."/>
            <person name="Cepeda A.J."/>
            <person name="Yan W."/>
            <person name="Fan B."/>
            <person name="Jiang Y."/>
            <person name="Adhikari A."/>
            <person name="Zheng C.-J."/>
            <person name="Schuster L."/>
            <person name="Cowan T.M."/>
            <person name="Smanski M.J."/>
            <person name="Chevrette M.G."/>
            <person name="De Carvalho L.P.S."/>
            <person name="Shen B."/>
        </authorList>
    </citation>
    <scope>NUCLEOTIDE SEQUENCE [LARGE SCALE GENOMIC DNA]</scope>
    <source>
        <strain evidence="2 3">NPDC001281</strain>
    </source>
</reference>
<dbReference type="Proteomes" id="UP001602119">
    <property type="component" value="Unassembled WGS sequence"/>
</dbReference>
<dbReference type="SUPFAM" id="SSF48613">
    <property type="entry name" value="Heme oxygenase-like"/>
    <property type="match status" value="1"/>
</dbReference>
<dbReference type="EMBL" id="JBIAXI010000004">
    <property type="protein sequence ID" value="MFF4772607.1"/>
    <property type="molecule type" value="Genomic_DNA"/>
</dbReference>
<dbReference type="SUPFAM" id="SSF51182">
    <property type="entry name" value="RmlC-like cupins"/>
    <property type="match status" value="1"/>
</dbReference>
<dbReference type="Gene3D" id="2.60.120.10">
    <property type="entry name" value="Jelly Rolls"/>
    <property type="match status" value="1"/>
</dbReference>
<evidence type="ECO:0000313" key="2">
    <source>
        <dbReference type="EMBL" id="MFF4772607.1"/>
    </source>
</evidence>
<gene>
    <name evidence="2" type="ORF">ACFY05_07080</name>
</gene>
<keyword evidence="3" id="KW-1185">Reference proteome</keyword>
<evidence type="ECO:0000259" key="1">
    <source>
        <dbReference type="Pfam" id="PF07883"/>
    </source>
</evidence>
<sequence>MTTMATTDAVTSVTSVARAQIRPITSVVVDGEVHRLGQQRDFRRHPVLSAFLPDYGRPSFAWVRLRDGEELAVHSHPTSSMIIVCRGSVRLLGERERPLSEGDVVCVPPGCAHGFRTEPGQEFHGLSVQFEGAGLYEDELAPRVSFADDMDDTADDAVRDAVDDIVEAVPDGSDVPASLAELEEINASLAERHTGNDLFRLLRTGRLRKDPRMRARFVAALHVWSRHFQRMLLARQAVCVDPVLREEYEAHLREEYGHDRLLRDRYGVLDEVDDPVLDAVCTWFVAQMYQLDEAQKIVLVHMVVETSGHLFGGAASDVYGRDSAPSGMCGDSTASDVCARDAAGDDFFALHAVADDEHRELGRHRLATMPPSEIPRLVAICRRAWDQMDLVHNRIAAWVLEGR</sequence>
<name>A0ABW6V1X6_MICFU</name>
<proteinExistence type="predicted"/>
<protein>
    <submittedName>
        <fullName evidence="2">Cupin domain-containing protein</fullName>
    </submittedName>
</protein>